<dbReference type="GO" id="GO:0005524">
    <property type="term" value="F:ATP binding"/>
    <property type="evidence" value="ECO:0007669"/>
    <property type="project" value="UniProtKB-UniRule"/>
</dbReference>
<accession>A0AAV5EE75</accession>
<organism evidence="12 13">
    <name type="scientific">Eleusine coracana subsp. coracana</name>
    <dbReference type="NCBI Taxonomy" id="191504"/>
    <lineage>
        <taxon>Eukaryota</taxon>
        <taxon>Viridiplantae</taxon>
        <taxon>Streptophyta</taxon>
        <taxon>Embryophyta</taxon>
        <taxon>Tracheophyta</taxon>
        <taxon>Spermatophyta</taxon>
        <taxon>Magnoliopsida</taxon>
        <taxon>Liliopsida</taxon>
        <taxon>Poales</taxon>
        <taxon>Poaceae</taxon>
        <taxon>PACMAD clade</taxon>
        <taxon>Chloridoideae</taxon>
        <taxon>Cynodonteae</taxon>
        <taxon>Eleusininae</taxon>
        <taxon>Eleusine</taxon>
    </lineage>
</organism>
<dbReference type="EC" id="2.7.11.23" evidence="2"/>
<keyword evidence="10" id="KW-0723">Serine/threonine-protein kinase</keyword>
<gene>
    <name evidence="12" type="primary">gb08256</name>
    <name evidence="12" type="ORF">PR202_gb08256</name>
</gene>
<evidence type="ECO:0000256" key="2">
    <source>
        <dbReference type="ARBA" id="ARBA00012409"/>
    </source>
</evidence>
<dbReference type="InterPro" id="IPR000719">
    <property type="entry name" value="Prot_kinase_dom"/>
</dbReference>
<keyword evidence="5 9" id="KW-0547">Nucleotide-binding</keyword>
<proteinExistence type="inferred from homology"/>
<name>A0AAV5EE75_ELECO</name>
<dbReference type="AlphaFoldDB" id="A0AAV5EE75"/>
<evidence type="ECO:0000256" key="6">
    <source>
        <dbReference type="ARBA" id="ARBA00022777"/>
    </source>
</evidence>
<dbReference type="Gene3D" id="1.10.510.10">
    <property type="entry name" value="Transferase(Phosphotransferase) domain 1"/>
    <property type="match status" value="1"/>
</dbReference>
<evidence type="ECO:0000256" key="10">
    <source>
        <dbReference type="RuleBase" id="RU000304"/>
    </source>
</evidence>
<dbReference type="InterPro" id="IPR050108">
    <property type="entry name" value="CDK"/>
</dbReference>
<reference evidence="12" key="1">
    <citation type="journal article" date="2018" name="DNA Res.">
        <title>Multiple hybrid de novo genome assembly of finger millet, an orphan allotetraploid crop.</title>
        <authorList>
            <person name="Hatakeyama M."/>
            <person name="Aluri S."/>
            <person name="Balachadran M.T."/>
            <person name="Sivarajan S.R."/>
            <person name="Patrignani A."/>
            <person name="Gruter S."/>
            <person name="Poveda L."/>
            <person name="Shimizu-Inatsugi R."/>
            <person name="Baeten J."/>
            <person name="Francoijs K.J."/>
            <person name="Nataraja K.N."/>
            <person name="Reddy Y.A.N."/>
            <person name="Phadnis S."/>
            <person name="Ravikumar R.L."/>
            <person name="Schlapbach R."/>
            <person name="Sreeman S.M."/>
            <person name="Shimizu K.K."/>
        </authorList>
    </citation>
    <scope>NUCLEOTIDE SEQUENCE</scope>
</reference>
<evidence type="ECO:0000313" key="13">
    <source>
        <dbReference type="Proteomes" id="UP001054889"/>
    </source>
</evidence>
<dbReference type="GO" id="GO:0008353">
    <property type="term" value="F:RNA polymerase II CTD heptapeptide repeat kinase activity"/>
    <property type="evidence" value="ECO:0007669"/>
    <property type="project" value="UniProtKB-EC"/>
</dbReference>
<evidence type="ECO:0000256" key="8">
    <source>
        <dbReference type="ARBA" id="ARBA00049280"/>
    </source>
</evidence>
<evidence type="ECO:0000256" key="5">
    <source>
        <dbReference type="ARBA" id="ARBA00022741"/>
    </source>
</evidence>
<reference evidence="12" key="2">
    <citation type="submission" date="2021-12" db="EMBL/GenBank/DDBJ databases">
        <title>Resequencing data analysis of finger millet.</title>
        <authorList>
            <person name="Hatakeyama M."/>
            <person name="Aluri S."/>
            <person name="Balachadran M.T."/>
            <person name="Sivarajan S.R."/>
            <person name="Poveda L."/>
            <person name="Shimizu-Inatsugi R."/>
            <person name="Schlapbach R."/>
            <person name="Sreeman S.M."/>
            <person name="Shimizu K.K."/>
        </authorList>
    </citation>
    <scope>NUCLEOTIDE SEQUENCE</scope>
</reference>
<comment type="similarity">
    <text evidence="1">Belongs to the protein kinase superfamily. CMGC Ser/Thr protein kinase family. CDC2/CDKX subfamily.</text>
</comment>
<dbReference type="InterPro" id="IPR017441">
    <property type="entry name" value="Protein_kinase_ATP_BS"/>
</dbReference>
<evidence type="ECO:0000256" key="9">
    <source>
        <dbReference type="PROSITE-ProRule" id="PRU10141"/>
    </source>
</evidence>
<dbReference type="Gene3D" id="3.30.200.20">
    <property type="entry name" value="Phosphorylase Kinase, domain 1"/>
    <property type="match status" value="1"/>
</dbReference>
<keyword evidence="4" id="KW-0808">Transferase</keyword>
<dbReference type="InterPro" id="IPR008271">
    <property type="entry name" value="Ser/Thr_kinase_AS"/>
</dbReference>
<dbReference type="InterPro" id="IPR011009">
    <property type="entry name" value="Kinase-like_dom_sf"/>
</dbReference>
<evidence type="ECO:0000256" key="1">
    <source>
        <dbReference type="ARBA" id="ARBA00006485"/>
    </source>
</evidence>
<protein>
    <recommendedName>
        <fullName evidence="2">[RNA-polymerase]-subunit kinase</fullName>
        <ecNumber evidence="2">2.7.11.23</ecNumber>
    </recommendedName>
</protein>
<dbReference type="PROSITE" id="PS00107">
    <property type="entry name" value="PROTEIN_KINASE_ATP"/>
    <property type="match status" value="1"/>
</dbReference>
<dbReference type="PANTHER" id="PTHR24056:SF432">
    <property type="entry name" value="OS10G0154500 PROTEIN"/>
    <property type="match status" value="1"/>
</dbReference>
<dbReference type="PROSITE" id="PS00108">
    <property type="entry name" value="PROTEIN_KINASE_ST"/>
    <property type="match status" value="1"/>
</dbReference>
<dbReference type="GO" id="GO:0005634">
    <property type="term" value="C:nucleus"/>
    <property type="evidence" value="ECO:0007669"/>
    <property type="project" value="TreeGrafter"/>
</dbReference>
<evidence type="ECO:0000256" key="7">
    <source>
        <dbReference type="ARBA" id="ARBA00022840"/>
    </source>
</evidence>
<dbReference type="Proteomes" id="UP001054889">
    <property type="component" value="Unassembled WGS sequence"/>
</dbReference>
<comment type="catalytic activity">
    <reaction evidence="8">
        <text>[DNA-directed RNA polymerase] + ATP = phospho-[DNA-directed RNA polymerase] + ADP + H(+)</text>
        <dbReference type="Rhea" id="RHEA:10216"/>
        <dbReference type="Rhea" id="RHEA-COMP:11321"/>
        <dbReference type="Rhea" id="RHEA-COMP:11322"/>
        <dbReference type="ChEBI" id="CHEBI:15378"/>
        <dbReference type="ChEBI" id="CHEBI:30616"/>
        <dbReference type="ChEBI" id="CHEBI:43176"/>
        <dbReference type="ChEBI" id="CHEBI:68546"/>
        <dbReference type="ChEBI" id="CHEBI:456216"/>
        <dbReference type="EC" id="2.7.11.23"/>
    </reaction>
</comment>
<evidence type="ECO:0000256" key="4">
    <source>
        <dbReference type="ARBA" id="ARBA00022679"/>
    </source>
</evidence>
<dbReference type="EMBL" id="BQKI01000075">
    <property type="protein sequence ID" value="GJN20831.1"/>
    <property type="molecule type" value="Genomic_DNA"/>
</dbReference>
<feature type="binding site" evidence="9">
    <location>
        <position position="65"/>
    </location>
    <ligand>
        <name>ATP</name>
        <dbReference type="ChEBI" id="CHEBI:30616"/>
    </ligand>
</feature>
<keyword evidence="13" id="KW-1185">Reference proteome</keyword>
<comment type="caution">
    <text evidence="12">The sequence shown here is derived from an EMBL/GenBank/DDBJ whole genome shotgun (WGS) entry which is preliminary data.</text>
</comment>
<dbReference type="GO" id="GO:0007346">
    <property type="term" value="P:regulation of mitotic cell cycle"/>
    <property type="evidence" value="ECO:0007669"/>
    <property type="project" value="TreeGrafter"/>
</dbReference>
<keyword evidence="3" id="KW-0597">Phosphoprotein</keyword>
<feature type="domain" description="Protein kinase" evidence="11">
    <location>
        <begin position="36"/>
        <end position="209"/>
    </location>
</feature>
<dbReference type="SMART" id="SM00220">
    <property type="entry name" value="S_TKc"/>
    <property type="match status" value="1"/>
</dbReference>
<evidence type="ECO:0000256" key="3">
    <source>
        <dbReference type="ARBA" id="ARBA00022553"/>
    </source>
</evidence>
<sequence length="209" mass="22645">MAAVTTRKRAAPEGALFPEAAGKKRARFQFGSIYNYEKLEVLGSGSYGTVVKARDLRTGETVAVKWIRRGGDGATDLRAVHREASCLAACGGHPSVVQIRDVAADEATGDVFIVMEFVGSSLHRLVARARPSGFSEAQARGCMRQLLRGAERMHGAGVVHRDIKPDNILVGEDGAFKICDLGMAAPVNPVGVPYEEDRVCTLWYARRSW</sequence>
<evidence type="ECO:0000259" key="11">
    <source>
        <dbReference type="PROSITE" id="PS50011"/>
    </source>
</evidence>
<dbReference type="Pfam" id="PF00069">
    <property type="entry name" value="Pkinase"/>
    <property type="match status" value="1"/>
</dbReference>
<keyword evidence="7 9" id="KW-0067">ATP-binding</keyword>
<dbReference type="SUPFAM" id="SSF56112">
    <property type="entry name" value="Protein kinase-like (PK-like)"/>
    <property type="match status" value="1"/>
</dbReference>
<keyword evidence="6" id="KW-0418">Kinase</keyword>
<dbReference type="PROSITE" id="PS50011">
    <property type="entry name" value="PROTEIN_KINASE_DOM"/>
    <property type="match status" value="1"/>
</dbReference>
<evidence type="ECO:0000313" key="12">
    <source>
        <dbReference type="EMBL" id="GJN20831.1"/>
    </source>
</evidence>
<dbReference type="PANTHER" id="PTHR24056">
    <property type="entry name" value="CELL DIVISION PROTEIN KINASE"/>
    <property type="match status" value="1"/>
</dbReference>